<dbReference type="eggNOG" id="KOG0017">
    <property type="taxonomic scope" value="Eukaryota"/>
</dbReference>
<proteinExistence type="predicted"/>
<keyword evidence="3" id="KW-1185">Reference proteome</keyword>
<dbReference type="STRING" id="4538.I1NZT5"/>
<dbReference type="SUPFAM" id="SSF56672">
    <property type="entry name" value="DNA/RNA polymerases"/>
    <property type="match status" value="1"/>
</dbReference>
<dbReference type="EnsemblPlants" id="ORGLA02G0124100.1">
    <property type="protein sequence ID" value="ORGLA02G0124100.1"/>
    <property type="gene ID" value="ORGLA02G0124100"/>
</dbReference>
<evidence type="ECO:0000259" key="1">
    <source>
        <dbReference type="Pfam" id="PF07727"/>
    </source>
</evidence>
<dbReference type="Proteomes" id="UP000007306">
    <property type="component" value="Chromosome 2"/>
</dbReference>
<dbReference type="Gramene" id="ORGLA02G0124100.1">
    <property type="protein sequence ID" value="ORGLA02G0124100.1"/>
    <property type="gene ID" value="ORGLA02G0124100"/>
</dbReference>
<feature type="domain" description="Reverse transcriptase Ty1/copia-type" evidence="1">
    <location>
        <begin position="1"/>
        <end position="148"/>
    </location>
</feature>
<reference evidence="2" key="1">
    <citation type="submission" date="2015-06" db="UniProtKB">
        <authorList>
            <consortium name="EnsemblPlants"/>
        </authorList>
    </citation>
    <scope>IDENTIFICATION</scope>
</reference>
<sequence length="203" mass="22923">EIYIDQPDEFVVEGQEGKVCKLLKSLYGLKQAPKKWHEKFDRTLTSAGFTVNEADKCVYYRYGGGEGVILCLYVDNILIFGTNIEVINEVKSFLSQSFDMKDLAVADIILNIKLIRGDNGITLLQSHYVEKILNRFVYIDSKPSPTPYDPSLLLRKNKIIARNQLEYSQIIGSLMYLASATRPDISFAVSKLSQFSSNPGDDH</sequence>
<dbReference type="AlphaFoldDB" id="I1NZT5"/>
<dbReference type="InterPro" id="IPR013103">
    <property type="entry name" value="RVT_2"/>
</dbReference>
<evidence type="ECO:0000313" key="3">
    <source>
        <dbReference type="Proteomes" id="UP000007306"/>
    </source>
</evidence>
<name>I1NZT5_ORYGL</name>
<dbReference type="InterPro" id="IPR043502">
    <property type="entry name" value="DNA/RNA_pol_sf"/>
</dbReference>
<reference evidence="2 3" key="2">
    <citation type="submission" date="2018-04" db="EMBL/GenBank/DDBJ databases">
        <title>OglaRS2 (Oryza glaberrima Reference Sequence Version 2).</title>
        <authorList>
            <person name="Zhang J."/>
            <person name="Kudrna D."/>
            <person name="Lee S."/>
            <person name="Talag J."/>
            <person name="Rajasekar S."/>
            <person name="Wing R.A."/>
        </authorList>
    </citation>
    <scope>NUCLEOTIDE SEQUENCE [LARGE SCALE GENOMIC DNA]</scope>
    <source>
        <strain evidence="2 3">cv. IRGC 96717</strain>
    </source>
</reference>
<protein>
    <recommendedName>
        <fullName evidence="1">Reverse transcriptase Ty1/copia-type domain-containing protein</fullName>
    </recommendedName>
</protein>
<dbReference type="HOGENOM" id="CLU_001650_10_0_1"/>
<dbReference type="OMA" id="HTWRYLI"/>
<evidence type="ECO:0000313" key="2">
    <source>
        <dbReference type="EnsemblPlants" id="ORGLA02G0124100.1"/>
    </source>
</evidence>
<dbReference type="PANTHER" id="PTHR11439:SF440">
    <property type="entry name" value="INTEGRASE CATALYTIC DOMAIN-CONTAINING PROTEIN"/>
    <property type="match status" value="1"/>
</dbReference>
<accession>I1NZT5</accession>
<dbReference type="Pfam" id="PF07727">
    <property type="entry name" value="RVT_2"/>
    <property type="match status" value="1"/>
</dbReference>
<dbReference type="PANTHER" id="PTHR11439">
    <property type="entry name" value="GAG-POL-RELATED RETROTRANSPOSON"/>
    <property type="match status" value="1"/>
</dbReference>
<organism evidence="2 3">
    <name type="scientific">Oryza glaberrima</name>
    <name type="common">African rice</name>
    <dbReference type="NCBI Taxonomy" id="4538"/>
    <lineage>
        <taxon>Eukaryota</taxon>
        <taxon>Viridiplantae</taxon>
        <taxon>Streptophyta</taxon>
        <taxon>Embryophyta</taxon>
        <taxon>Tracheophyta</taxon>
        <taxon>Spermatophyta</taxon>
        <taxon>Magnoliopsida</taxon>
        <taxon>Liliopsida</taxon>
        <taxon>Poales</taxon>
        <taxon>Poaceae</taxon>
        <taxon>BOP clade</taxon>
        <taxon>Oryzoideae</taxon>
        <taxon>Oryzeae</taxon>
        <taxon>Oryzinae</taxon>
        <taxon>Oryza</taxon>
    </lineage>
</organism>